<dbReference type="SUPFAM" id="SSF53756">
    <property type="entry name" value="UDP-Glycosyltransferase/glycogen phosphorylase"/>
    <property type="match status" value="1"/>
</dbReference>
<dbReference type="GO" id="GO:0016758">
    <property type="term" value="F:hexosyltransferase activity"/>
    <property type="evidence" value="ECO:0007669"/>
    <property type="project" value="InterPro"/>
</dbReference>
<dbReference type="InterPro" id="IPR007235">
    <property type="entry name" value="Glyco_trans_28_C"/>
</dbReference>
<dbReference type="Proteomes" id="UP000886842">
    <property type="component" value="Unassembled WGS sequence"/>
</dbReference>
<dbReference type="Pfam" id="PF04101">
    <property type="entry name" value="Glyco_tran_28_C"/>
    <property type="match status" value="1"/>
</dbReference>
<organism evidence="2 3">
    <name type="scientific">Candidatus Avipropionibacterium avicola</name>
    <dbReference type="NCBI Taxonomy" id="2840701"/>
    <lineage>
        <taxon>Bacteria</taxon>
        <taxon>Bacillati</taxon>
        <taxon>Actinomycetota</taxon>
        <taxon>Actinomycetes</taxon>
        <taxon>Propionibacteriales</taxon>
        <taxon>Propionibacteriaceae</taxon>
        <taxon>Propionibacteriaceae incertae sedis</taxon>
        <taxon>Candidatus Avipropionibacterium</taxon>
    </lineage>
</organism>
<reference evidence="2" key="2">
    <citation type="journal article" date="2021" name="PeerJ">
        <title>Extensive microbial diversity within the chicken gut microbiome revealed by metagenomics and culture.</title>
        <authorList>
            <person name="Gilroy R."/>
            <person name="Ravi A."/>
            <person name="Getino M."/>
            <person name="Pursley I."/>
            <person name="Horton D.L."/>
            <person name="Alikhan N.F."/>
            <person name="Baker D."/>
            <person name="Gharbi K."/>
            <person name="Hall N."/>
            <person name="Watson M."/>
            <person name="Adriaenssens E.M."/>
            <person name="Foster-Nyarko E."/>
            <person name="Jarju S."/>
            <person name="Secka A."/>
            <person name="Antonio M."/>
            <person name="Oren A."/>
            <person name="Chaudhuri R.R."/>
            <person name="La Ragione R."/>
            <person name="Hildebrand F."/>
            <person name="Pallen M.J."/>
        </authorList>
    </citation>
    <scope>NUCLEOTIDE SEQUENCE</scope>
    <source>
        <strain evidence="2">ChiGjej1B1-24693</strain>
    </source>
</reference>
<dbReference type="EMBL" id="DVLP01000292">
    <property type="protein sequence ID" value="HIT75876.1"/>
    <property type="molecule type" value="Genomic_DNA"/>
</dbReference>
<feature type="domain" description="Glycosyl transferase family 28 C-terminal" evidence="1">
    <location>
        <begin position="62"/>
        <end position="143"/>
    </location>
</feature>
<accession>A0A9D1GYI2</accession>
<name>A0A9D1GYI2_9ACTN</name>
<gene>
    <name evidence="2" type="ORF">IAA98_09840</name>
</gene>
<reference evidence="2" key="1">
    <citation type="submission" date="2020-10" db="EMBL/GenBank/DDBJ databases">
        <authorList>
            <person name="Gilroy R."/>
        </authorList>
    </citation>
    <scope>NUCLEOTIDE SEQUENCE</scope>
    <source>
        <strain evidence="2">ChiGjej1B1-24693</strain>
    </source>
</reference>
<sequence length="218" mass="23685">MNGDPVTDVNGASRAPVVLASAGTYHLPFPRFSDWLETWYVDRPEVDLVVQHGPSRPVHGAENHDILDYAELLEMCRRADVVVLQGGAGGIMDMRSLGIVPIVVPRIPDPDAGATEREVVDDHQLVFTAEMARLGLLHRAVDRDEFFDLLDSALDGRLPLTAQSQVATPGAAAVGTLVDAGVRPRPLTTVVTRLVRTVGLVGWDVVAARLSRFRRNGR</sequence>
<evidence type="ECO:0000313" key="3">
    <source>
        <dbReference type="Proteomes" id="UP000886842"/>
    </source>
</evidence>
<evidence type="ECO:0000313" key="2">
    <source>
        <dbReference type="EMBL" id="HIT75876.1"/>
    </source>
</evidence>
<proteinExistence type="predicted"/>
<protein>
    <recommendedName>
        <fullName evidence="1">Glycosyl transferase family 28 C-terminal domain-containing protein</fullName>
    </recommendedName>
</protein>
<dbReference type="Gene3D" id="3.40.50.2000">
    <property type="entry name" value="Glycogen Phosphorylase B"/>
    <property type="match status" value="1"/>
</dbReference>
<dbReference type="AlphaFoldDB" id="A0A9D1GYI2"/>
<comment type="caution">
    <text evidence="2">The sequence shown here is derived from an EMBL/GenBank/DDBJ whole genome shotgun (WGS) entry which is preliminary data.</text>
</comment>
<evidence type="ECO:0000259" key="1">
    <source>
        <dbReference type="Pfam" id="PF04101"/>
    </source>
</evidence>